<dbReference type="EMBL" id="DVFT01000212">
    <property type="protein sequence ID" value="HIQ97746.1"/>
    <property type="molecule type" value="Genomic_DNA"/>
</dbReference>
<sequence length="74" mass="8707">MQKNGIIYCNKCGRKIREEGKLPEGEELHVEKNWGYFSQKDGEIHKFDLCEACYEEWCEGFSIPVEKEETTVFV</sequence>
<gene>
    <name evidence="1" type="ORF">IAB26_14450</name>
</gene>
<comment type="caution">
    <text evidence="1">The sequence shown here is derived from an EMBL/GenBank/DDBJ whole genome shotgun (WGS) entry which is preliminary data.</text>
</comment>
<organism evidence="1 2">
    <name type="scientific">Candidatus Limivivens merdigallinarum</name>
    <dbReference type="NCBI Taxonomy" id="2840859"/>
    <lineage>
        <taxon>Bacteria</taxon>
        <taxon>Bacillati</taxon>
        <taxon>Bacillota</taxon>
        <taxon>Clostridia</taxon>
        <taxon>Lachnospirales</taxon>
        <taxon>Lachnospiraceae</taxon>
        <taxon>Lachnospiraceae incertae sedis</taxon>
        <taxon>Candidatus Limivivens</taxon>
    </lineage>
</organism>
<evidence type="ECO:0000313" key="2">
    <source>
        <dbReference type="Proteomes" id="UP000886886"/>
    </source>
</evidence>
<accession>A0A9D1D1M9</accession>
<dbReference type="Proteomes" id="UP000886886">
    <property type="component" value="Unassembled WGS sequence"/>
</dbReference>
<protein>
    <submittedName>
        <fullName evidence="1">Uncharacterized protein</fullName>
    </submittedName>
</protein>
<name>A0A9D1D1M9_9FIRM</name>
<reference evidence="1" key="1">
    <citation type="submission" date="2020-10" db="EMBL/GenBank/DDBJ databases">
        <authorList>
            <person name="Gilroy R."/>
        </authorList>
    </citation>
    <scope>NUCLEOTIDE SEQUENCE</scope>
    <source>
        <strain evidence="1">ChiSjej3B21-11622</strain>
    </source>
</reference>
<reference evidence="1" key="2">
    <citation type="journal article" date="2021" name="PeerJ">
        <title>Extensive microbial diversity within the chicken gut microbiome revealed by metagenomics and culture.</title>
        <authorList>
            <person name="Gilroy R."/>
            <person name="Ravi A."/>
            <person name="Getino M."/>
            <person name="Pursley I."/>
            <person name="Horton D.L."/>
            <person name="Alikhan N.F."/>
            <person name="Baker D."/>
            <person name="Gharbi K."/>
            <person name="Hall N."/>
            <person name="Watson M."/>
            <person name="Adriaenssens E.M."/>
            <person name="Foster-Nyarko E."/>
            <person name="Jarju S."/>
            <person name="Secka A."/>
            <person name="Antonio M."/>
            <person name="Oren A."/>
            <person name="Chaudhuri R.R."/>
            <person name="La Ragione R."/>
            <person name="Hildebrand F."/>
            <person name="Pallen M.J."/>
        </authorList>
    </citation>
    <scope>NUCLEOTIDE SEQUENCE</scope>
    <source>
        <strain evidence="1">ChiSjej3B21-11622</strain>
    </source>
</reference>
<evidence type="ECO:0000313" key="1">
    <source>
        <dbReference type="EMBL" id="HIQ97746.1"/>
    </source>
</evidence>
<dbReference type="AlphaFoldDB" id="A0A9D1D1M9"/>
<proteinExistence type="predicted"/>